<dbReference type="EMBL" id="JYDP01000322">
    <property type="protein sequence ID" value="KRZ01186.1"/>
    <property type="molecule type" value="Genomic_DNA"/>
</dbReference>
<dbReference type="Proteomes" id="UP000055024">
    <property type="component" value="Unassembled WGS sequence"/>
</dbReference>
<comment type="caution">
    <text evidence="1">The sequence shown here is derived from an EMBL/GenBank/DDBJ whole genome shotgun (WGS) entry which is preliminary data.</text>
</comment>
<keyword evidence="2" id="KW-1185">Reference proteome</keyword>
<protein>
    <submittedName>
        <fullName evidence="1">Uncharacterized protein</fullName>
    </submittedName>
</protein>
<accession>A0A0V1GSQ5</accession>
<gene>
    <name evidence="1" type="ORF">T11_16878</name>
</gene>
<dbReference type="OrthoDB" id="5928774at2759"/>
<organism evidence="1 2">
    <name type="scientific">Trichinella zimbabwensis</name>
    <dbReference type="NCBI Taxonomy" id="268475"/>
    <lineage>
        <taxon>Eukaryota</taxon>
        <taxon>Metazoa</taxon>
        <taxon>Ecdysozoa</taxon>
        <taxon>Nematoda</taxon>
        <taxon>Enoplea</taxon>
        <taxon>Dorylaimia</taxon>
        <taxon>Trichinellida</taxon>
        <taxon>Trichinellidae</taxon>
        <taxon>Trichinella</taxon>
    </lineage>
</organism>
<name>A0A0V1GSQ5_9BILA</name>
<reference evidence="1 2" key="1">
    <citation type="submission" date="2015-01" db="EMBL/GenBank/DDBJ databases">
        <title>Evolution of Trichinella species and genotypes.</title>
        <authorList>
            <person name="Korhonen P.K."/>
            <person name="Edoardo P."/>
            <person name="Giuseppe L.R."/>
            <person name="Gasser R.B."/>
        </authorList>
    </citation>
    <scope>NUCLEOTIDE SEQUENCE [LARGE SCALE GENOMIC DNA]</scope>
    <source>
        <strain evidence="1">ISS1029</strain>
    </source>
</reference>
<evidence type="ECO:0000313" key="2">
    <source>
        <dbReference type="Proteomes" id="UP000055024"/>
    </source>
</evidence>
<proteinExistence type="predicted"/>
<evidence type="ECO:0000313" key="1">
    <source>
        <dbReference type="EMBL" id="KRZ01186.1"/>
    </source>
</evidence>
<sequence length="59" mass="6603">MPRALRPRLCLRQFFKIFEFFGILAPGVAPGYASGHKKICISPQATPSAFYCTIFAPRL</sequence>
<dbReference type="AlphaFoldDB" id="A0A0V1GSQ5"/>